<dbReference type="PANTHER" id="PTHR41775">
    <property type="entry name" value="SECRETED PROTEIN-RELATED"/>
    <property type="match status" value="1"/>
</dbReference>
<evidence type="ECO:0000256" key="1">
    <source>
        <dbReference type="SAM" id="MobiDB-lite"/>
    </source>
</evidence>
<comment type="caution">
    <text evidence="2">The sequence shown here is derived from an EMBL/GenBank/DDBJ whole genome shotgun (WGS) entry which is preliminary data.</text>
</comment>
<organism evidence="2">
    <name type="scientific">freshwater metagenome</name>
    <dbReference type="NCBI Taxonomy" id="449393"/>
    <lineage>
        <taxon>unclassified sequences</taxon>
        <taxon>metagenomes</taxon>
        <taxon>ecological metagenomes</taxon>
    </lineage>
</organism>
<dbReference type="SUPFAM" id="SSF55486">
    <property type="entry name" value="Metalloproteases ('zincins'), catalytic domain"/>
    <property type="match status" value="1"/>
</dbReference>
<protein>
    <recommendedName>
        <fullName evidence="3">Peptidase M11 gametolysin domain-containing protein</fullName>
    </recommendedName>
</protein>
<proteinExistence type="predicted"/>
<name>A0A094S737_9ZZZZ</name>
<gene>
    <name evidence="2" type="ORF">GM50_21630</name>
</gene>
<reference evidence="2" key="1">
    <citation type="submission" date="2014-05" db="EMBL/GenBank/DDBJ databases">
        <title>Key roles for freshwater Actinobacteria revealed by deep metagenomic sequencing.</title>
        <authorList>
            <person name="Ghai R."/>
            <person name="Mizuno C.M."/>
            <person name="Picazo A."/>
            <person name="Camacho A."/>
            <person name="Rodriguez-Valera F."/>
        </authorList>
    </citation>
    <scope>NUCLEOTIDE SEQUENCE</scope>
</reference>
<sequence>MKKTLFALTLVFALIAPLNAAAALKAGETCKKIGKISVSAGKKYTCVKSGKKLVWAKGVGAAKPRPVATPTPTPTPTPTKPNNLSTNSAITKSSELTDLAICKTRDLSTRSAGNNGFPRPQGALIGAVTPKILFIPLNFPDTPAFADADLNRIEATLKEVQDFYKKTSYGLVNIQYEILDKSKWLVMDKTAESYGLTNPRPQQNNTEALKEILAKVDSSINFDFYDGVTIETVRYPGRGVGQAFLGQTFPTKNGVAKGVSLETAMAAGSFQTIAHELGHTLFGLEDLYVFLNDQRPSVPGGANPAGPWDMMSNSFSEFFGWSKFLNGWLDGQQVRCVTSQNQTVHYLESLELESSMPKLLLVNLQEGVTIGVEVRQSNYSADRGALIYKIDSRINHGDGPITAEKELLRAGKSLVIDGWEISAIEEGAEGMLVKVAKVV</sequence>
<dbReference type="PANTHER" id="PTHR41775:SF1">
    <property type="entry name" value="PEPTIDASE M6-LIKE DOMAIN-CONTAINING PROTEIN"/>
    <property type="match status" value="1"/>
</dbReference>
<evidence type="ECO:0008006" key="3">
    <source>
        <dbReference type="Google" id="ProtNLM"/>
    </source>
</evidence>
<dbReference type="Pfam" id="PF13688">
    <property type="entry name" value="Reprolysin_5"/>
    <property type="match status" value="1"/>
</dbReference>
<evidence type="ECO:0000313" key="2">
    <source>
        <dbReference type="EMBL" id="KGA13733.1"/>
    </source>
</evidence>
<accession>A0A094S737</accession>
<feature type="compositionally biased region" description="Pro residues" evidence="1">
    <location>
        <begin position="67"/>
        <end position="79"/>
    </location>
</feature>
<dbReference type="AlphaFoldDB" id="A0A094S737"/>
<feature type="region of interest" description="Disordered" evidence="1">
    <location>
        <begin position="63"/>
        <end position="87"/>
    </location>
</feature>
<dbReference type="EMBL" id="JNSK01000156">
    <property type="protein sequence ID" value="KGA13733.1"/>
    <property type="molecule type" value="Genomic_DNA"/>
</dbReference>